<comment type="caution">
    <text evidence="2">The sequence shown here is derived from an EMBL/GenBank/DDBJ whole genome shotgun (WGS) entry which is preliminary data.</text>
</comment>
<dbReference type="AlphaFoldDB" id="A0A9K3CTF3"/>
<evidence type="ECO:0000313" key="3">
    <source>
        <dbReference type="Proteomes" id="UP000265618"/>
    </source>
</evidence>
<dbReference type="InterPro" id="IPR011043">
    <property type="entry name" value="Gal_Oxase/kelch_b-propeller"/>
</dbReference>
<dbReference type="EMBL" id="BDIP01000568">
    <property type="protein sequence ID" value="GIQ82028.1"/>
    <property type="molecule type" value="Genomic_DNA"/>
</dbReference>
<reference evidence="2 3" key="1">
    <citation type="journal article" date="2018" name="PLoS ONE">
        <title>The draft genome of Kipferlia bialata reveals reductive genome evolution in fornicate parasites.</title>
        <authorList>
            <person name="Tanifuji G."/>
            <person name="Takabayashi S."/>
            <person name="Kume K."/>
            <person name="Takagi M."/>
            <person name="Nakayama T."/>
            <person name="Kamikawa R."/>
            <person name="Inagaki Y."/>
            <person name="Hashimoto T."/>
        </authorList>
    </citation>
    <scope>NUCLEOTIDE SEQUENCE [LARGE SCALE GENOMIC DNA]</scope>
    <source>
        <strain evidence="2">NY0173</strain>
    </source>
</reference>
<protein>
    <submittedName>
        <fullName evidence="2">Uncharacterized protein</fullName>
    </submittedName>
</protein>
<feature type="chain" id="PRO_5039907292" evidence="1">
    <location>
        <begin position="23"/>
        <end position="427"/>
    </location>
</feature>
<name>A0A9K3CTF3_9EUKA</name>
<sequence length="427" mass="47356">MLVGRLLLLLAVWLLLIGTVLAEYALGGDNGGYALVQAAVLDQGAETNHGETYAWNQNYVVLGNPSGTDNSECLYICLYPICTSVLPVLHVWVSPEMPAPPSSSSASREPFFEFFPLMGSVPPGMGIAGNKRLSVGHNEVMMNSFRTKEVMLCRLHSDMSVSAEAVAGMDSEDVLFYHGGRVYFYDVKEVRRMRIVSLDNHTPVLHECPDWPRFWGSEQKGEDEQYETCWMTPFQLSGCLFFTGSGNLGKYATFVLDTDNEAAGWVRMRCPTPTLGFHHSNVAVVNETAYCFGRRGLVRFSLREGWSEVESVPALCRNVCGMYPVGSLIVGLTQSRFVGGMPQLEIVAYDTISGEWQQWGESPGYRMYCHMDPSHTLVLRRSDGKTDDTHRHMLAVLDPALLYPHCGMRWAGVAPNRVLGTQLDGGQ</sequence>
<keyword evidence="1" id="KW-0732">Signal</keyword>
<accession>A0A9K3CTF3</accession>
<keyword evidence="3" id="KW-1185">Reference proteome</keyword>
<feature type="signal peptide" evidence="1">
    <location>
        <begin position="1"/>
        <end position="22"/>
    </location>
</feature>
<dbReference type="SUPFAM" id="SSF50965">
    <property type="entry name" value="Galactose oxidase, central domain"/>
    <property type="match status" value="1"/>
</dbReference>
<evidence type="ECO:0000256" key="1">
    <source>
        <dbReference type="SAM" id="SignalP"/>
    </source>
</evidence>
<evidence type="ECO:0000313" key="2">
    <source>
        <dbReference type="EMBL" id="GIQ82028.1"/>
    </source>
</evidence>
<gene>
    <name evidence="2" type="ORF">KIPB_003099</name>
</gene>
<organism evidence="2 3">
    <name type="scientific">Kipferlia bialata</name>
    <dbReference type="NCBI Taxonomy" id="797122"/>
    <lineage>
        <taxon>Eukaryota</taxon>
        <taxon>Metamonada</taxon>
        <taxon>Carpediemonas-like organisms</taxon>
        <taxon>Kipferlia</taxon>
    </lineage>
</organism>
<proteinExistence type="predicted"/>
<dbReference type="Proteomes" id="UP000265618">
    <property type="component" value="Unassembled WGS sequence"/>
</dbReference>